<sequence length="246" mass="26464">MTISRFTCVTCLSLGLTLALTGIAILPACAMDVSSRPQTSGLTLQEPQARLKLRLVPGSTLATGYHSAFYFQDTTTGAVTLQTDGLQPSIRGQTAPATVLREGHAWYAQQTPAIMNASLRIDTWPADQRVIIGRIQSANGPVVELVADGKRSQVIALVHDGSRTRHITAGTIFPDRRISYEISSNPSGALQTVVNGTRSILPMPPAATTPAMWFEAVSGQTGWHMPCHHDIARVTFTALDIQHPVQ</sequence>
<dbReference type="RefSeq" id="WP_146860380.1">
    <property type="nucleotide sequence ID" value="NZ_BARK01000019.1"/>
</dbReference>
<evidence type="ECO:0008006" key="3">
    <source>
        <dbReference type="Google" id="ProtNLM"/>
    </source>
</evidence>
<proteinExistence type="predicted"/>
<dbReference type="InterPro" id="IPR013320">
    <property type="entry name" value="ConA-like_dom_sf"/>
</dbReference>
<evidence type="ECO:0000313" key="2">
    <source>
        <dbReference type="Proteomes" id="UP000321079"/>
    </source>
</evidence>
<organism evidence="1 2">
    <name type="scientific">Gluconobacter kanchanaburiensis NBRC 103587</name>
    <dbReference type="NCBI Taxonomy" id="1307948"/>
    <lineage>
        <taxon>Bacteria</taxon>
        <taxon>Pseudomonadati</taxon>
        <taxon>Pseudomonadota</taxon>
        <taxon>Alphaproteobacteria</taxon>
        <taxon>Acetobacterales</taxon>
        <taxon>Acetobacteraceae</taxon>
        <taxon>Gluconobacter</taxon>
    </lineage>
</organism>
<dbReference type="EMBL" id="BJVA01000006">
    <property type="protein sequence ID" value="GEK96115.1"/>
    <property type="molecule type" value="Genomic_DNA"/>
</dbReference>
<dbReference type="Proteomes" id="UP000321079">
    <property type="component" value="Unassembled WGS sequence"/>
</dbReference>
<reference evidence="1 2" key="1">
    <citation type="submission" date="2019-07" db="EMBL/GenBank/DDBJ databases">
        <title>Whole genome shotgun sequence of Gluconobacter kanchanaburiensis NBRC 103587.</title>
        <authorList>
            <person name="Hosoyama A."/>
            <person name="Uohara A."/>
            <person name="Ohji S."/>
            <person name="Ichikawa N."/>
        </authorList>
    </citation>
    <scope>NUCLEOTIDE SEQUENCE [LARGE SCALE GENOMIC DNA]</scope>
    <source>
        <strain evidence="1 2">NBRC 103587</strain>
    </source>
</reference>
<accession>A0A511B6M7</accession>
<comment type="caution">
    <text evidence="1">The sequence shown here is derived from an EMBL/GenBank/DDBJ whole genome shotgun (WGS) entry which is preliminary data.</text>
</comment>
<dbReference type="AlphaFoldDB" id="A0A511B6M7"/>
<protein>
    <recommendedName>
        <fullName evidence="3">Alginate lyase 2 domain-containing protein</fullName>
    </recommendedName>
</protein>
<name>A0A511B6M7_9PROT</name>
<evidence type="ECO:0000313" key="1">
    <source>
        <dbReference type="EMBL" id="GEK96115.1"/>
    </source>
</evidence>
<keyword evidence="2" id="KW-1185">Reference proteome</keyword>
<dbReference type="Gene3D" id="2.60.120.200">
    <property type="match status" value="1"/>
</dbReference>
<dbReference type="OrthoDB" id="7282389at2"/>
<gene>
    <name evidence="1" type="ORF">GKA01_13120</name>
</gene>
<dbReference type="SUPFAM" id="SSF49899">
    <property type="entry name" value="Concanavalin A-like lectins/glucanases"/>
    <property type="match status" value="1"/>
</dbReference>